<organism evidence="6 7">
    <name type="scientific">Cannabis sativa</name>
    <name type="common">Hemp</name>
    <name type="synonym">Marijuana</name>
    <dbReference type="NCBI Taxonomy" id="3483"/>
    <lineage>
        <taxon>Eukaryota</taxon>
        <taxon>Viridiplantae</taxon>
        <taxon>Streptophyta</taxon>
        <taxon>Embryophyta</taxon>
        <taxon>Tracheophyta</taxon>
        <taxon>Spermatophyta</taxon>
        <taxon>Magnoliopsida</taxon>
        <taxon>eudicotyledons</taxon>
        <taxon>Gunneridae</taxon>
        <taxon>Pentapetalae</taxon>
        <taxon>rosids</taxon>
        <taxon>fabids</taxon>
        <taxon>Rosales</taxon>
        <taxon>Cannabaceae</taxon>
        <taxon>Cannabis</taxon>
    </lineage>
</organism>
<keyword evidence="2" id="KW-0813">Transport</keyword>
<dbReference type="InterPro" id="IPR001849">
    <property type="entry name" value="PH_domain"/>
</dbReference>
<dbReference type="Pfam" id="PF25037">
    <property type="entry name" value="VPS13_C"/>
    <property type="match status" value="1"/>
</dbReference>
<accession>A0A7J6IB25</accession>
<evidence type="ECO:0000313" key="7">
    <source>
        <dbReference type="Proteomes" id="UP000583929"/>
    </source>
</evidence>
<dbReference type="EMBL" id="JAATIQ010000002">
    <property type="protein sequence ID" value="KAF4404271.1"/>
    <property type="molecule type" value="Genomic_DNA"/>
</dbReference>
<dbReference type="InterPro" id="IPR026854">
    <property type="entry name" value="VPS13_N"/>
</dbReference>
<dbReference type="Pfam" id="PF00169">
    <property type="entry name" value="PH"/>
    <property type="match status" value="1"/>
</dbReference>
<comment type="caution">
    <text evidence="6">The sequence shown here is derived from an EMBL/GenBank/DDBJ whole genome shotgun (WGS) entry which is preliminary data.</text>
</comment>
<dbReference type="GO" id="GO:0006623">
    <property type="term" value="P:protein targeting to vacuole"/>
    <property type="evidence" value="ECO:0007669"/>
    <property type="project" value="TreeGrafter"/>
</dbReference>
<reference evidence="6 7" key="1">
    <citation type="journal article" date="2020" name="bioRxiv">
        <title>Sequence and annotation of 42 cannabis genomes reveals extensive copy number variation in cannabinoid synthesis and pathogen resistance genes.</title>
        <authorList>
            <person name="Mckernan K.J."/>
            <person name="Helbert Y."/>
            <person name="Kane L.T."/>
            <person name="Ebling H."/>
            <person name="Zhang L."/>
            <person name="Liu B."/>
            <person name="Eaton Z."/>
            <person name="Mclaughlin S."/>
            <person name="Kingan S."/>
            <person name="Baybayan P."/>
            <person name="Concepcion G."/>
            <person name="Jordan M."/>
            <person name="Riva A."/>
            <person name="Barbazuk W."/>
            <person name="Harkins T."/>
        </authorList>
    </citation>
    <scope>NUCLEOTIDE SEQUENCE [LARGE SCALE GENOMIC DNA]</scope>
    <source>
        <strain evidence="7">cv. Jamaican Lion 4</strain>
        <tissue evidence="6">Leaf</tissue>
    </source>
</reference>
<dbReference type="SUPFAM" id="SSF50729">
    <property type="entry name" value="PH domain-like"/>
    <property type="match status" value="1"/>
</dbReference>
<dbReference type="GO" id="GO:0006869">
    <property type="term" value="P:lipid transport"/>
    <property type="evidence" value="ECO:0007669"/>
    <property type="project" value="UniProtKB-KW"/>
</dbReference>
<dbReference type="Pfam" id="PF12624">
    <property type="entry name" value="VPS13_N"/>
    <property type="match status" value="1"/>
</dbReference>
<dbReference type="GO" id="GO:0045053">
    <property type="term" value="P:protein retention in Golgi apparatus"/>
    <property type="evidence" value="ECO:0007669"/>
    <property type="project" value="TreeGrafter"/>
</dbReference>
<dbReference type="InterPro" id="IPR026847">
    <property type="entry name" value="VPS13"/>
</dbReference>
<comment type="similarity">
    <text evidence="1">Belongs to the VPS13 family.</text>
</comment>
<gene>
    <name evidence="6" type="ORF">G4B88_014727</name>
</gene>
<keyword evidence="7" id="KW-1185">Reference proteome</keyword>
<dbReference type="PROSITE" id="PS50003">
    <property type="entry name" value="PH_DOMAIN"/>
    <property type="match status" value="1"/>
</dbReference>
<dbReference type="InterPro" id="IPR009291">
    <property type="entry name" value="Vps62"/>
</dbReference>
<keyword evidence="3" id="KW-0445">Lipid transport</keyword>
<protein>
    <recommendedName>
        <fullName evidence="5">PH domain-containing protein</fullName>
    </recommendedName>
</protein>
<evidence type="ECO:0000256" key="1">
    <source>
        <dbReference type="ARBA" id="ARBA00006545"/>
    </source>
</evidence>
<evidence type="ECO:0000313" key="6">
    <source>
        <dbReference type="EMBL" id="KAF4404271.1"/>
    </source>
</evidence>
<dbReference type="Pfam" id="PF06101">
    <property type="entry name" value="Vps62"/>
    <property type="match status" value="3"/>
</dbReference>
<dbReference type="Gene3D" id="2.30.29.30">
    <property type="entry name" value="Pleckstrin-homology domain (PH domain)/Phosphotyrosine-binding domain (PTB)"/>
    <property type="match status" value="1"/>
</dbReference>
<dbReference type="InterPro" id="IPR009543">
    <property type="entry name" value="VPS13_VAB"/>
</dbReference>
<evidence type="ECO:0000259" key="5">
    <source>
        <dbReference type="PROSITE" id="PS50003"/>
    </source>
</evidence>
<evidence type="ECO:0000256" key="2">
    <source>
        <dbReference type="ARBA" id="ARBA00022448"/>
    </source>
</evidence>
<dbReference type="PANTHER" id="PTHR16166">
    <property type="entry name" value="VACUOLAR PROTEIN SORTING-ASSOCIATED PROTEIN VPS13"/>
    <property type="match status" value="1"/>
</dbReference>
<evidence type="ECO:0000256" key="3">
    <source>
        <dbReference type="ARBA" id="ARBA00023055"/>
    </source>
</evidence>
<proteinExistence type="inferred from homology"/>
<dbReference type="PANTHER" id="PTHR16166:SF137">
    <property type="entry name" value="PLECKSTRIN HOMOLOGY (PH) DOMAIN-CONTAINING PROTEIN"/>
    <property type="match status" value="1"/>
</dbReference>
<feature type="compositionally biased region" description="Polar residues" evidence="4">
    <location>
        <begin position="2358"/>
        <end position="2369"/>
    </location>
</feature>
<dbReference type="Pfam" id="PF25036">
    <property type="entry name" value="VPS13_VAB"/>
    <property type="match status" value="1"/>
</dbReference>
<feature type="region of interest" description="Disordered" evidence="4">
    <location>
        <begin position="2358"/>
        <end position="2377"/>
    </location>
</feature>
<name>A0A7J6IB25_CANSA</name>
<feature type="domain" description="PH" evidence="5">
    <location>
        <begin position="768"/>
        <end position="879"/>
    </location>
</feature>
<evidence type="ECO:0000256" key="4">
    <source>
        <dbReference type="SAM" id="MobiDB-lite"/>
    </source>
</evidence>
<dbReference type="InterPro" id="IPR056748">
    <property type="entry name" value="VPS13-like_C"/>
</dbReference>
<dbReference type="SMART" id="SM00233">
    <property type="entry name" value="PH"/>
    <property type="match status" value="1"/>
</dbReference>
<sequence>MLEDQVAYLLQRYLGNYVRGLNKEALKISVWQGDVELSNMQLKPEALNALKLPVKVKAGFLGSVKLKVPWSRLGQDPVVVHLDRIFLLVEPATQVEGSTEDAIQEAKKSRVREMEIKLVEKAQQLKSEVNQSWLGSLISTIVGNLKLSISNIHIRYEDSESNPGHPFAAGVTLEKLLAVTVDDNGNETFVTGGALDRIQKSVELDRLALYLDSDIVPWHIDKPWEDLLPSEWVQVFRYGTKEGKPADRIVKKHTYILEPISGNAKYTKLRENEQAKSDQPLQNATVNLDDVILCLSKDGYKDMLKLADNFSAFNQRLKYAHFRPHVSVKSDPRSWWKYAYRAVSDQVKKGSGKLPWEQVLKYTRLRKRYISLYASLLKSEPSRVTVDDNKDLEDLDRELDIEVILQWRSNEASEDETEPIHFSEEDWEQLNKIIGYKEGDDNKLVLLSGKADALQTSLNIYTKHSATKLIDGPNEYLAELSCEGLHCFIELYPETKKFDVKLGSYRLSSPNGLLAESATNYDSLLGAFCYKPFDMKVDWSMVAKASPCYVTYIKDTIDQIINFFQSSTDVSQTLALEAAAAVQMTIDEVRRTAQEQVNKALKNQSRFLLDIDIAAPKITIPTEFCPDNRHSTKLMLDLGNLVIRTEDELGSSKELDMYLQFNLVLKDVSAFLVDGDYHWGEVPTKKHSTPAHSNYVSLLPVIDNCGAMLKLQQIRMENASYPSTRLAIRLPSLGFHFSPARYHRLMQIAKLFKGEDTEKSDFFQPWNQADFEGWLSLLTRKGVGNREAVWQRRYFCLVGPFLYVLESPGSKSYKQYISLRGKQISRVPPEVVDDADHVLAVSDSSRSDKVVEDANALILQCESDDSRKTWQSRLQGAIYRASNCAMHTRGFHGHSGHGKHQNPTGFGKKKGHYPTGFDWKNGTVSNYNPKIRKYWSFHTKHKVFMITLTGDGGSVRICERTRHFGYEVAVTIDAVDWIIETVKEVQQKEERRRVSFKRSFRNSSSCYLVEYFLNTKGSFLKISVLKNNMMKTVIIPEEEKANGWSEFLRCLNNTMKREQAFDNQIRAPQKAYTSNGRVSNQRSWANVVKEPWRPMTNQNSHVENGAAKKLVTANKAPVEFSNWKIKGLGSWDFLPKANGSFRPKNDFPLRRMKQRNFHEFMQAKQDGKDWKKAVIMFRDNSGLSWSCIFYNLSRELGRKLQVSQMFDDRTIIWCRDEAEVVYFLEKGIWSIPGTGDTKVSFKRWSVEEQNRDIKVECRGSWIGVKGLPLNIWNMKLFRKIGALCGGLLDVEKDTAEMNFLHHLRVKLEGDNNGFVPESLTLESEKSVYKLELFKLNDLGYKFSGFFNTCWHQDFEIGRRIEDERDPGHHEEVGEGERNQEIGKVSGFQKDEAACSLEVEPVELDGSDGASGGVDRETGGWDTIDASAPVTTLSETSSDADDSEIEVDDKNKAIGLLEMEKIFITGVLDELKVRFSYSDQHDHSFFKVLLTEETRLFEFRAIGGQVEVSIREHDMLIGTVLKSLEIEDLVSLSNGSRPRYVARSFIGSTDAYSTFDDERNQISESNDLESSEGDDKFYEAQENLVESFDYPMQSPRNFSGNFSSQKFLKSDSLSDKLPSFTHISGLLPKDVPTDDVTQTDVMDSFVKAQIVICDQNSPTYDNIDTQVIITLATLSFFCRRPTILAIMEFVNAINVKDESCESFSENSPGTVAKHDIPKNDMIDEQLSTTTQDAVVKGLLGKGKSRVVFNITLNMKRAQILLLNEDETKLSSLSQDNLLTDIKVFPSSFSIKASLGNLRITDDSLPENHMYFWACDMRNPGGSSFVELVFTSFSVGDEDYKGYEYSFFGELSEVRIVYLNRFIQEVVSYFMGLVPNDSKGVAKLKDQLTNSEKWFTTSEIEGSPAVKLDISLRQPIILMPRRTDSLDYLKLDIVHITVQNTFKWCFGSKTDINAVHLEILTIQVEDIHLNVGTGTDLGESIIHDVKGISIVIQRSLRDLLHQIPNTEIKIKIEELKAALSNKEYHIISECAVSNISETPRAIPQLNNDSITTVDVVEAEPIIPHDTSVLESQNANGEAWIVTKVSVFIGLVELRLYTAMARDAPLATVQISGAWLLYKSSSVEEGFLSATLKGFTVCDDREGTEQEFRLAIGKPDNIGSSPLHLSTGNGGDEIQLTNDQNVAKDIDAKLDFTMLILDVKFNQRSTFVSLCIQRPQLLVALDFLLAVVEFFVPTLGSVMNNEEGTQSCQVIDTLILNEPVYKQPSAKFSFSPQRPLVVDDERYDHFVYDGGGGILYLKDRQGFNLTAPSTEAIIYVGSGKRLQFKNIMIKNGLYLDSCISLGSNSSYSVSKDDHVYMEGGNESSIQGSSSIPVNELPSQSSSAESSTEFIIELQAIGPELTFYNTSKDVGKSPLLSNQLLHAQLDAFCRLVMKGETMEMNAKALGLTMESNGIRILEPFDTSISYSNASGKTNIHVSVSDIFMNFSFSILRLFLAVEEDILTFLRMTAKKMTVICSQFDKVGMIKDPNSEQVYAFWRPHAPSGFGILGDFLTPLDKPPTKGVIVVNSNYTRVKRPVSFKLIWPPSESGNSSYGDCCSIWFPEAPKGYVALGCVVSPGRAQPPLSSAFCISASLVCPCSLSDYIAINTVNLGLPSVAFWRVENSIGTFLPVDPTSHNLIGRACDLRHIMFGSLEASSKTSISMNAQSSPSHTLQSERQALNSAQRFETVANFQWIWWNQGSNSRKELSLWRPIVPQGMVYFGDVAVKGYTIPMDLYERPRSCIVLRDTEDEVLFKTPLGFQLVGQIKKQKGMESISFWLPQAPPGFVSLGCVACKGTPKLNEFSTLRCMRSDLVTGDQFSEESLWESSDSKVGTGTFSLWEIGNELRTFIVRSGFKKPPKRYALKLADTDMPSASDDTVIDAEIRTFSAALFDDYGGLMVPLFNASLSGIGFSLHGRKDYLNSTVNFSLAARSYNDKYESWEPLVEPVDGFLRYQYDLSAPGAASQLRLTSTRDLNLNISVSNANMIIQAYSSWNNLSNVQAHHATTETFSPSSGGRSIIDIHHKKNYHIIPKNKLGQDIFIKATELRGLTNIIRMPSGDMKPIKVPVSKNMLDSHLKGKLYKKLRTMIIVTIADAELPRSRGLTSPQYTVAIHLTPDRSLPSELMLQQQSARTCGSSSDYMSSEIEVVKWNEVFFFKVDTAEHYTVELIVTDIGKGVPVGFFSAPLKQMAVDENSDSYDHSNRWKWVELTSEETTNEIQGEDSKESRGRVRCSVLFSPRSEIENDDQSAISNQKSGFVQISPTREGPWTTVRLNYAAPAACWRLGSDVVASEVSIKDGNRYVHIRSLVSVCNATEFELELCLVSQASRENMKSPNDASDQEGVQIDFNEICIGSLRPGDTVPIPLSALKQTGVYALRLRPCKLSNPVEYSWSSLVERVNQIEDPSTPYLPQGISVSSLVESEELLYCTEISGTSSSSSQKMWFSVIIKATEIAKDIRSDPIQDWNLVVKSPLSISNFLPLMAEYSVLEMQKNGNFVDCSRGVFGSGKTVNVHNADIRNPLFFSLLPNRTWLPVHEAVPLSHTKTISLRSSVTGRIVHIILEQNFDSEQLLHAKIVKVYAPYWLDIARCPSLTCRLIDITGKKHTRKFSVPFRSKKNNEVVQEEITEEEMHEGHTMTSTLNFKLLGIAVSIAESGNEQFGPIKDLSPLGDMDGAVDLYALNEEGNCMQLSITTKSSPFPSIPTKVVSIRPFITFTNRVGQDILVKLSSQDEPKTLRASDSRVSFLYRQSGGPDKLQVQLDGTNWSFPVEIVKEDTIFLTLRRRDGSRIFLRTEIRGYEEGSRFIIVFRLGSTDGPIRIENRSRNQAISIRQSGFDEDTWVHLQPLSTTNFSWEDPYGQQFVDAKVNSGSIVDVWKLDLESVGLHAAENDELGLRFHVVEIADTKVIWFTDKRDSGSISCEEIRLLALARKWEHSYTQTNVQNNTSPIEIIIELGVIGISIIDHKPKELSYIYLERVFISYLTGYDGGTTSRFKLILGHLQLDNQLPLTLMPVLLAPEALSGTHNPVFKMTVTMRNENTDGIQVYPYVYIRVNDRTWRFNIHEPIIWALVDFYNNLHLDRLPKSSSVIEVDPEIHIGLIDISEVRMKLSLETAPAMRPHGMLGVWSPILSAVGNAFKIQVHLRRVMHKDRFMRRSSISSAIGNRIFRDLIHNPLHLLFSVDVLGMTSSTLASLSKGFAELSTDGQFMQLRSKQVWSRKITGVGDGIIQGTEAFAQGVAFGVSGVVKRPMESARENGILGLAHGLGQAFIGFFTQPVSGALDFFSLTVDGIGASCSKCLEALNSKTTFDRVRNPRAIHSDNILREYCEKEALGQMVLYLAEASRHFGCTEIFKEPSKFALSDYYEEHFVVPHKKIVLVTNKRVMLLQCQAPDKMDKKPCKIIWDVPWEGLMALELAKAGFNIPSHLILHLKNFERSESFVRVIKCSAEESGSNEPQAIRICSLVRKMWKTHQSDMKSLVLKVPASQRLVHFAWNEADGRELRTSKSVIRSRELLSDRSASDEKRFVKHVINFTEIWRSEQESKSRCTLSKKQVPEDGRMCSIWRPICPDGYVSIGDIARIGTHPPNVAAVYSNVDRLFAPPVGYDLVWRNCLEDYVAPLSIWLPRAPEGYVSPGCIAVACFEEPEPNAVYCVAESLTEDTEFEEQKVWSAPDSYPWACHIYQVKSDALHFVALRQSKEECDWRPTRVLDDHHSILQSSSSNSQ</sequence>
<dbReference type="InterPro" id="IPR011993">
    <property type="entry name" value="PH-like_dom_sf"/>
</dbReference>
<dbReference type="Proteomes" id="UP000583929">
    <property type="component" value="Unassembled WGS sequence"/>
</dbReference>